<organism evidence="1 2">
    <name type="scientific">Vespula germanica</name>
    <name type="common">German yellow jacket</name>
    <name type="synonym">Paravespula germanica</name>
    <dbReference type="NCBI Taxonomy" id="30212"/>
    <lineage>
        <taxon>Eukaryota</taxon>
        <taxon>Metazoa</taxon>
        <taxon>Ecdysozoa</taxon>
        <taxon>Arthropoda</taxon>
        <taxon>Hexapoda</taxon>
        <taxon>Insecta</taxon>
        <taxon>Pterygota</taxon>
        <taxon>Neoptera</taxon>
        <taxon>Endopterygota</taxon>
        <taxon>Hymenoptera</taxon>
        <taxon>Apocrita</taxon>
        <taxon>Aculeata</taxon>
        <taxon>Vespoidea</taxon>
        <taxon>Vespidae</taxon>
        <taxon>Vespinae</taxon>
        <taxon>Vespula</taxon>
    </lineage>
</organism>
<proteinExistence type="predicted"/>
<evidence type="ECO:0000313" key="1">
    <source>
        <dbReference type="EMBL" id="KAF7393859.1"/>
    </source>
</evidence>
<sequence length="121" mass="13825">MPGYENELGMQCAESWSMNTLLRSFVISGLPAKWTVKRFETSGLSSELEKREELVLSSIGFLSNESPRKKVKLDGEKNEGTTSWWGSKWKQYSARSKFGKQVPARLLARTYRRPRDDSSSN</sequence>
<accession>A0A834N3Q3</accession>
<evidence type="ECO:0000313" key="2">
    <source>
        <dbReference type="Proteomes" id="UP000617340"/>
    </source>
</evidence>
<protein>
    <submittedName>
        <fullName evidence="1">Uncharacterized protein</fullName>
    </submittedName>
</protein>
<dbReference type="EMBL" id="JACSDZ010000010">
    <property type="protein sequence ID" value="KAF7393859.1"/>
    <property type="molecule type" value="Genomic_DNA"/>
</dbReference>
<name>A0A834N3Q3_VESGE</name>
<gene>
    <name evidence="1" type="ORF">HZH68_010678</name>
</gene>
<reference evidence="1" key="1">
    <citation type="journal article" date="2020" name="G3 (Bethesda)">
        <title>High-Quality Assemblies for Three Invasive Social Wasps from the &lt;i&gt;Vespula&lt;/i&gt; Genus.</title>
        <authorList>
            <person name="Harrop T.W.R."/>
            <person name="Guhlin J."/>
            <person name="McLaughlin G.M."/>
            <person name="Permina E."/>
            <person name="Stockwell P."/>
            <person name="Gilligan J."/>
            <person name="Le Lec M.F."/>
            <person name="Gruber M.A.M."/>
            <person name="Quinn O."/>
            <person name="Lovegrove M."/>
            <person name="Duncan E.J."/>
            <person name="Remnant E.J."/>
            <person name="Van Eeckhoven J."/>
            <person name="Graham B."/>
            <person name="Knapp R.A."/>
            <person name="Langford K.W."/>
            <person name="Kronenberg Z."/>
            <person name="Press M.O."/>
            <person name="Eacker S.M."/>
            <person name="Wilson-Rankin E.E."/>
            <person name="Purcell J."/>
            <person name="Lester P.J."/>
            <person name="Dearden P.K."/>
        </authorList>
    </citation>
    <scope>NUCLEOTIDE SEQUENCE</scope>
    <source>
        <strain evidence="1">Linc-1</strain>
    </source>
</reference>
<dbReference type="Proteomes" id="UP000617340">
    <property type="component" value="Unassembled WGS sequence"/>
</dbReference>
<comment type="caution">
    <text evidence="1">The sequence shown here is derived from an EMBL/GenBank/DDBJ whole genome shotgun (WGS) entry which is preliminary data.</text>
</comment>
<dbReference type="AlphaFoldDB" id="A0A834N3Q3"/>
<keyword evidence="2" id="KW-1185">Reference proteome</keyword>